<dbReference type="Proteomes" id="UP001221208">
    <property type="component" value="Unassembled WGS sequence"/>
</dbReference>
<feature type="region of interest" description="Disordered" evidence="1">
    <location>
        <begin position="86"/>
        <end position="108"/>
    </location>
</feature>
<feature type="domain" description="eCIS core" evidence="2">
    <location>
        <begin position="135"/>
        <end position="200"/>
    </location>
</feature>
<gene>
    <name evidence="3" type="ORF">OIK44_20600</name>
</gene>
<evidence type="ECO:0000313" key="4">
    <source>
        <dbReference type="Proteomes" id="UP001221208"/>
    </source>
</evidence>
<feature type="compositionally biased region" description="Basic and acidic residues" evidence="1">
    <location>
        <begin position="90"/>
        <end position="101"/>
    </location>
</feature>
<feature type="compositionally biased region" description="Polar residues" evidence="1">
    <location>
        <begin position="1"/>
        <end position="29"/>
    </location>
</feature>
<dbReference type="RefSeq" id="WP_273673509.1">
    <property type="nucleotide sequence ID" value="NZ_JAQQXR010000009.1"/>
</dbReference>
<feature type="region of interest" description="Disordered" evidence="1">
    <location>
        <begin position="1"/>
        <end position="32"/>
    </location>
</feature>
<accession>A0ABT5K4T2</accession>
<comment type="caution">
    <text evidence="3">The sequence shown here is derived from an EMBL/GenBank/DDBJ whole genome shotgun (WGS) entry which is preliminary data.</text>
</comment>
<name>A0ABT5K4T2_9BURK</name>
<organism evidence="3 4">
    <name type="scientific">Janthinobacterium fluminis</name>
    <dbReference type="NCBI Taxonomy" id="2987524"/>
    <lineage>
        <taxon>Bacteria</taxon>
        <taxon>Pseudomonadati</taxon>
        <taxon>Pseudomonadota</taxon>
        <taxon>Betaproteobacteria</taxon>
        <taxon>Burkholderiales</taxon>
        <taxon>Oxalobacteraceae</taxon>
        <taxon>Janthinobacterium</taxon>
    </lineage>
</organism>
<evidence type="ECO:0000313" key="3">
    <source>
        <dbReference type="EMBL" id="MDC8759993.1"/>
    </source>
</evidence>
<dbReference type="InterPro" id="IPR025295">
    <property type="entry name" value="eCIS_core_dom"/>
</dbReference>
<evidence type="ECO:0000256" key="1">
    <source>
        <dbReference type="SAM" id="MobiDB-lite"/>
    </source>
</evidence>
<dbReference type="Pfam" id="PF13699">
    <property type="entry name" value="eCIS_core"/>
    <property type="match status" value="1"/>
</dbReference>
<sequence length="413" mass="45236">MKAPLQTSVQEEQTRQSEVAQRAQATQTLRDVGFVDNRPTAVAQRKLQEMISNSPRVLQQKVQMDAIQNSPRMVAQRQQREALFGGAMQRQEDEASPDKRQPAQAMEEPLQAKFASEAPVQLAQAPATKFNNTSLPDQLKSGIESMSGMSMDHVKVHYNSSQPAQLNAHAYAQGSDIHLAPGQEKHLPHEAWHVVQQAQGRVRPTTQMGVGVLMNDDEGLETEADVMGGKAMQLNSMQIKESTSSAGMSTTKQLVEKRQRSSHVIQAGGQLGKGYRLAKEGVSRLKPVPSGGMWLAETDAAGGFHQQVRIGATYHEATAVSFGHDGRTPVAKIGIPSRPLAEKDGGGDGIVYRDKSKPKKQIMHCPMTNEQREAAEVLLLGEIGKKAPYALLTNNCVHWSMRVFDKLKAEVKK</sequence>
<evidence type="ECO:0000259" key="2">
    <source>
        <dbReference type="Pfam" id="PF13699"/>
    </source>
</evidence>
<proteinExistence type="predicted"/>
<dbReference type="EMBL" id="JAQQXR010000009">
    <property type="protein sequence ID" value="MDC8759993.1"/>
    <property type="molecule type" value="Genomic_DNA"/>
</dbReference>
<reference evidence="3 4" key="1">
    <citation type="submission" date="2022-10" db="EMBL/GenBank/DDBJ databases">
        <title>Janthinobacterium sp. hw3 Genome sequencing.</title>
        <authorList>
            <person name="Park S."/>
        </authorList>
    </citation>
    <scope>NUCLEOTIDE SEQUENCE [LARGE SCALE GENOMIC DNA]</scope>
    <source>
        <strain evidence="4">hw3</strain>
    </source>
</reference>
<keyword evidence="4" id="KW-1185">Reference proteome</keyword>
<protein>
    <submittedName>
        <fullName evidence="3">DUF4157 domain-containing protein</fullName>
    </submittedName>
</protein>